<dbReference type="GO" id="GO:0016233">
    <property type="term" value="P:telomere capping"/>
    <property type="evidence" value="ECO:0007669"/>
    <property type="project" value="TreeGrafter"/>
</dbReference>
<comment type="subcellular location">
    <subcellularLocation>
        <location evidence="2">Chromosome</location>
        <location evidence="2">Telomere</location>
    </subcellularLocation>
    <subcellularLocation>
        <location evidence="1">Nucleus</location>
    </subcellularLocation>
</comment>
<dbReference type="SMART" id="SM00976">
    <property type="entry name" value="Telo_bind"/>
    <property type="match status" value="1"/>
</dbReference>
<comment type="caution">
    <text evidence="11">The sequence shown here is derived from an EMBL/GenBank/DDBJ whole genome shotgun (WGS) entry which is preliminary data.</text>
</comment>
<dbReference type="Gene3D" id="2.40.50.140">
    <property type="entry name" value="Nucleic acid-binding proteins"/>
    <property type="match status" value="2"/>
</dbReference>
<evidence type="ECO:0000259" key="10">
    <source>
        <dbReference type="SMART" id="SM00976"/>
    </source>
</evidence>
<feature type="compositionally biased region" description="Basic and acidic residues" evidence="9">
    <location>
        <begin position="399"/>
        <end position="419"/>
    </location>
</feature>
<evidence type="ECO:0000256" key="4">
    <source>
        <dbReference type="ARBA" id="ARBA00015253"/>
    </source>
</evidence>
<evidence type="ECO:0000256" key="8">
    <source>
        <dbReference type="ARBA" id="ARBA00023242"/>
    </source>
</evidence>
<evidence type="ECO:0000256" key="6">
    <source>
        <dbReference type="ARBA" id="ARBA00022895"/>
    </source>
</evidence>
<evidence type="ECO:0000313" key="12">
    <source>
        <dbReference type="Proteomes" id="UP001296104"/>
    </source>
</evidence>
<gene>
    <name evidence="11" type="ORF">LECACI_7A000963</name>
</gene>
<dbReference type="SUPFAM" id="SSF50249">
    <property type="entry name" value="Nucleic acid-binding proteins"/>
    <property type="match status" value="2"/>
</dbReference>
<proteinExistence type="inferred from homology"/>
<feature type="region of interest" description="Disordered" evidence="9">
    <location>
        <begin position="165"/>
        <end position="195"/>
    </location>
</feature>
<organism evidence="11 12">
    <name type="scientific">Lecanosticta acicola</name>
    <dbReference type="NCBI Taxonomy" id="111012"/>
    <lineage>
        <taxon>Eukaryota</taxon>
        <taxon>Fungi</taxon>
        <taxon>Dikarya</taxon>
        <taxon>Ascomycota</taxon>
        <taxon>Pezizomycotina</taxon>
        <taxon>Dothideomycetes</taxon>
        <taxon>Dothideomycetidae</taxon>
        <taxon>Mycosphaerellales</taxon>
        <taxon>Mycosphaerellaceae</taxon>
        <taxon>Lecanosticta</taxon>
    </lineage>
</organism>
<dbReference type="InterPro" id="IPR028389">
    <property type="entry name" value="POT1"/>
</dbReference>
<dbReference type="InterPro" id="IPR012340">
    <property type="entry name" value="NA-bd_OB-fold"/>
</dbReference>
<feature type="domain" description="Telomeric single stranded DNA binding POT1/Cdc13" evidence="10">
    <location>
        <begin position="8"/>
        <end position="161"/>
    </location>
</feature>
<feature type="compositionally biased region" description="Basic residues" evidence="9">
    <location>
        <begin position="378"/>
        <end position="395"/>
    </location>
</feature>
<evidence type="ECO:0000256" key="9">
    <source>
        <dbReference type="SAM" id="MobiDB-lite"/>
    </source>
</evidence>
<keyword evidence="6" id="KW-0779">Telomere</keyword>
<dbReference type="GO" id="GO:0010521">
    <property type="term" value="F:telomerase inhibitor activity"/>
    <property type="evidence" value="ECO:0007669"/>
    <property type="project" value="TreeGrafter"/>
</dbReference>
<dbReference type="CDD" id="cd04497">
    <property type="entry name" value="hPOT1_OB1_like"/>
    <property type="match status" value="1"/>
</dbReference>
<dbReference type="PANTHER" id="PTHR14513:SF0">
    <property type="entry name" value="PROTECTION OF TELOMERES PROTEIN 1"/>
    <property type="match status" value="1"/>
</dbReference>
<feature type="region of interest" description="Disordered" evidence="9">
    <location>
        <begin position="362"/>
        <end position="419"/>
    </location>
</feature>
<dbReference type="InterPro" id="IPR011564">
    <property type="entry name" value="Telomer_end-bd_POT1/Cdc13"/>
</dbReference>
<dbReference type="InterPro" id="IPR032042">
    <property type="entry name" value="POT1PC"/>
</dbReference>
<dbReference type="Pfam" id="PF16686">
    <property type="entry name" value="POT1PC"/>
    <property type="match status" value="1"/>
</dbReference>
<dbReference type="GO" id="GO:0098505">
    <property type="term" value="F:G-rich strand telomeric DNA binding"/>
    <property type="evidence" value="ECO:0007669"/>
    <property type="project" value="TreeGrafter"/>
</dbReference>
<dbReference type="Proteomes" id="UP001296104">
    <property type="component" value="Unassembled WGS sequence"/>
</dbReference>
<dbReference type="EMBL" id="CAVMBE010000003">
    <property type="protein sequence ID" value="CAK3807495.1"/>
    <property type="molecule type" value="Genomic_DNA"/>
</dbReference>
<feature type="compositionally biased region" description="Basic and acidic residues" evidence="9">
    <location>
        <begin position="362"/>
        <end position="377"/>
    </location>
</feature>
<keyword evidence="8" id="KW-0539">Nucleus</keyword>
<comment type="similarity">
    <text evidence="3">Belongs to the telombin family.</text>
</comment>
<evidence type="ECO:0000256" key="5">
    <source>
        <dbReference type="ARBA" id="ARBA00022454"/>
    </source>
</evidence>
<keyword evidence="12" id="KW-1185">Reference proteome</keyword>
<evidence type="ECO:0000256" key="2">
    <source>
        <dbReference type="ARBA" id="ARBA00004574"/>
    </source>
</evidence>
<evidence type="ECO:0000313" key="11">
    <source>
        <dbReference type="EMBL" id="CAK3807495.1"/>
    </source>
</evidence>
<evidence type="ECO:0000256" key="1">
    <source>
        <dbReference type="ARBA" id="ARBA00004123"/>
    </source>
</evidence>
<evidence type="ECO:0000256" key="7">
    <source>
        <dbReference type="ARBA" id="ARBA00023125"/>
    </source>
</evidence>
<dbReference type="GO" id="GO:0000783">
    <property type="term" value="C:nuclear telomere cap complex"/>
    <property type="evidence" value="ECO:0007669"/>
    <property type="project" value="TreeGrafter"/>
</dbReference>
<name>A0AAI8YS32_9PEZI</name>
<dbReference type="Pfam" id="PF02765">
    <property type="entry name" value="POT1"/>
    <property type="match status" value="1"/>
</dbReference>
<reference evidence="11" key="1">
    <citation type="submission" date="2023-11" db="EMBL/GenBank/DDBJ databases">
        <authorList>
            <person name="Alioto T."/>
            <person name="Alioto T."/>
            <person name="Gomez Garrido J."/>
        </authorList>
    </citation>
    <scope>NUCLEOTIDE SEQUENCE</scope>
</reference>
<keyword evidence="5" id="KW-0158">Chromosome</keyword>
<dbReference type="GO" id="GO:0032210">
    <property type="term" value="P:regulation of telomere maintenance via telomerase"/>
    <property type="evidence" value="ECO:0007669"/>
    <property type="project" value="TreeGrafter"/>
</dbReference>
<accession>A0AAI8YS32</accession>
<protein>
    <recommendedName>
        <fullName evidence="4">Protection of telomeres protein 1</fullName>
    </recommendedName>
</protein>
<dbReference type="AlphaFoldDB" id="A0AAI8YS32"/>
<sequence>MASLPPGFMDLYVARQSPDNTRVNIIGVVTDVMDPARTRTSQHMLTFKLIDRRLSNAVDGGEGLKVRFFSPNLDSLPKVRDVGDVVLLRTVNMMTVNGERVALSNYSSGVLVFPSAAIPNPNFSIAYQDKNRLECHGVPLQVSRLKLAEQNYVVHLKSEMAVAVEDSRHRHSATKRRVEVEGSASEPPSKKRKFGNSIGQKFKLIRELRDMGYADIVGLVVKRIGAQYGCDLYITDYTYNEMMRPYPAPEEQTDLGRDGDAFGYTKGSKKPWPGPYGHTILKVNVKPPHADYAISSVDEGDLVLLRNVKTRITTWGDHGLFLEGDMWQDHQSQQQINIRKNLDMESPEVGALMLRKEQYWKEREKKSGERPAEEAMTKRQKKAEKKAEKKAKKAQRQAQDPRNDSEAEQEASKEVDRTFEKNPHVRCSYEEVPVSSVRKILDPENVEHEHDTPNGNSDVLPFINAKYRARVRVVDYEPKSLEEFAVPVLAEDDGKSVDSMAWQYEGTPKHEWHFSLLLEDASRRTAGGSEGDRIWVQVHHEQAQFLLGNGVDDPQDLRHDYRLLAKLKEKMFVLWGNLEEKDEQEQLSNLPFECCIMEYGVDVDEDAARCGNQPERWQRTYALFGATIL</sequence>
<dbReference type="PANTHER" id="PTHR14513">
    <property type="entry name" value="PROTECTION OF TELOMERES 1"/>
    <property type="match status" value="1"/>
</dbReference>
<keyword evidence="7" id="KW-0238">DNA-binding</keyword>
<evidence type="ECO:0000256" key="3">
    <source>
        <dbReference type="ARBA" id="ARBA00008442"/>
    </source>
</evidence>